<dbReference type="EMBL" id="MFAY01000007">
    <property type="protein sequence ID" value="OGD89523.1"/>
    <property type="molecule type" value="Genomic_DNA"/>
</dbReference>
<evidence type="ECO:0000259" key="2">
    <source>
        <dbReference type="PROSITE" id="PS50043"/>
    </source>
</evidence>
<protein>
    <recommendedName>
        <fullName evidence="2">HTH luxR-type domain-containing protein</fullName>
    </recommendedName>
</protein>
<dbReference type="GO" id="GO:0006355">
    <property type="term" value="P:regulation of DNA-templated transcription"/>
    <property type="evidence" value="ECO:0007669"/>
    <property type="project" value="InterPro"/>
</dbReference>
<reference evidence="3 4" key="1">
    <citation type="journal article" date="2016" name="Nat. Commun.">
        <title>Thousands of microbial genomes shed light on interconnected biogeochemical processes in an aquifer system.</title>
        <authorList>
            <person name="Anantharaman K."/>
            <person name="Brown C.T."/>
            <person name="Hug L.A."/>
            <person name="Sharon I."/>
            <person name="Castelle C.J."/>
            <person name="Probst A.J."/>
            <person name="Thomas B.C."/>
            <person name="Singh A."/>
            <person name="Wilkins M.J."/>
            <person name="Karaoz U."/>
            <person name="Brodie E.L."/>
            <person name="Williams K.H."/>
            <person name="Hubbard S.S."/>
            <person name="Banfield J.F."/>
        </authorList>
    </citation>
    <scope>NUCLEOTIDE SEQUENCE [LARGE SCALE GENOMIC DNA]</scope>
</reference>
<dbReference type="PROSITE" id="PS50043">
    <property type="entry name" value="HTH_LUXR_2"/>
    <property type="match status" value="1"/>
</dbReference>
<dbReference type="InterPro" id="IPR016032">
    <property type="entry name" value="Sig_transdc_resp-reg_C-effctor"/>
</dbReference>
<accession>A0A1F5GCC1</accession>
<comment type="caution">
    <text evidence="3">The sequence shown here is derived from an EMBL/GenBank/DDBJ whole genome shotgun (WGS) entry which is preliminary data.</text>
</comment>
<sequence>MVVETEVSVYHFFQKELLFLQSLIGGARHQEMLQQLAMGDCELRGLRRALVDRFDGGNGRDALMLAVIYAAASGQIILDSDRVQVGKLTKREAEIFARLAEGYRSPAIAEHVGVHKHAIEARLENVFAKLGVLNRFEAAALIHQRIRQSGGKLTILEVIGSSTNP</sequence>
<name>A0A1F5GCC1_9BACT</name>
<dbReference type="SMART" id="SM00421">
    <property type="entry name" value="HTH_LUXR"/>
    <property type="match status" value="1"/>
</dbReference>
<dbReference type="InterPro" id="IPR036388">
    <property type="entry name" value="WH-like_DNA-bd_sf"/>
</dbReference>
<dbReference type="Pfam" id="PF00196">
    <property type="entry name" value="GerE"/>
    <property type="match status" value="1"/>
</dbReference>
<evidence type="ECO:0000313" key="4">
    <source>
        <dbReference type="Proteomes" id="UP000178577"/>
    </source>
</evidence>
<evidence type="ECO:0000313" key="3">
    <source>
        <dbReference type="EMBL" id="OGD89523.1"/>
    </source>
</evidence>
<dbReference type="Proteomes" id="UP000178577">
    <property type="component" value="Unassembled WGS sequence"/>
</dbReference>
<organism evidence="3 4">
    <name type="scientific">Candidatus Curtissbacteria bacterium RIFCSPHIGHO2_01_FULL_40_12</name>
    <dbReference type="NCBI Taxonomy" id="1797710"/>
    <lineage>
        <taxon>Bacteria</taxon>
        <taxon>Candidatus Curtissiibacteriota</taxon>
    </lineage>
</organism>
<keyword evidence="1" id="KW-0238">DNA-binding</keyword>
<dbReference type="InterPro" id="IPR039420">
    <property type="entry name" value="WalR-like"/>
</dbReference>
<dbReference type="AlphaFoldDB" id="A0A1F5GCC1"/>
<dbReference type="SUPFAM" id="SSF46894">
    <property type="entry name" value="C-terminal effector domain of the bipartite response regulators"/>
    <property type="match status" value="1"/>
</dbReference>
<dbReference type="InterPro" id="IPR000792">
    <property type="entry name" value="Tscrpt_reg_LuxR_C"/>
</dbReference>
<proteinExistence type="predicted"/>
<feature type="domain" description="HTH luxR-type" evidence="2">
    <location>
        <begin position="81"/>
        <end position="146"/>
    </location>
</feature>
<dbReference type="GO" id="GO:0003677">
    <property type="term" value="F:DNA binding"/>
    <property type="evidence" value="ECO:0007669"/>
    <property type="project" value="UniProtKB-KW"/>
</dbReference>
<dbReference type="PANTHER" id="PTHR43214">
    <property type="entry name" value="TWO-COMPONENT RESPONSE REGULATOR"/>
    <property type="match status" value="1"/>
</dbReference>
<gene>
    <name evidence="3" type="ORF">A2693_04995</name>
</gene>
<dbReference type="Gene3D" id="1.10.10.10">
    <property type="entry name" value="Winged helix-like DNA-binding domain superfamily/Winged helix DNA-binding domain"/>
    <property type="match status" value="1"/>
</dbReference>
<evidence type="ECO:0000256" key="1">
    <source>
        <dbReference type="ARBA" id="ARBA00023125"/>
    </source>
</evidence>